<gene>
    <name evidence="1" type="ORF">LXN57_05985</name>
</gene>
<name>A0ABT0XTY9_9ACTN</name>
<protein>
    <submittedName>
        <fullName evidence="1">Uncharacterized protein</fullName>
    </submittedName>
</protein>
<proteinExistence type="predicted"/>
<comment type="caution">
    <text evidence="1">The sequence shown here is derived from an EMBL/GenBank/DDBJ whole genome shotgun (WGS) entry which is preliminary data.</text>
</comment>
<organism evidence="1 2">
    <name type="scientific">Paractinoplanes hotanensis</name>
    <dbReference type="NCBI Taxonomy" id="2906497"/>
    <lineage>
        <taxon>Bacteria</taxon>
        <taxon>Bacillati</taxon>
        <taxon>Actinomycetota</taxon>
        <taxon>Actinomycetes</taxon>
        <taxon>Micromonosporales</taxon>
        <taxon>Micromonosporaceae</taxon>
        <taxon>Paractinoplanes</taxon>
    </lineage>
</organism>
<keyword evidence="2" id="KW-1185">Reference proteome</keyword>
<accession>A0ABT0XTY9</accession>
<dbReference type="Proteomes" id="UP001523216">
    <property type="component" value="Unassembled WGS sequence"/>
</dbReference>
<reference evidence="1 2" key="1">
    <citation type="submission" date="2022-06" db="EMBL/GenBank/DDBJ databases">
        <title>Actinoplanes abujensis sp. nov., isolated from Nigerian arid soil.</title>
        <authorList>
            <person name="Ding P."/>
        </authorList>
    </citation>
    <scope>NUCLEOTIDE SEQUENCE [LARGE SCALE GENOMIC DNA]</scope>
    <source>
        <strain evidence="2">TRM88002</strain>
    </source>
</reference>
<sequence>MNELRHFASFIVANATGNKCGKRRNLRPSAIPMQLSDVRPDVAQMTCHLVKRWRSSFRLISGKRSSVTHQSEYYQDRYLSF</sequence>
<dbReference type="RefSeq" id="WP_251797016.1">
    <property type="nucleotide sequence ID" value="NZ_JAMQOL010000007.1"/>
</dbReference>
<evidence type="ECO:0000313" key="1">
    <source>
        <dbReference type="EMBL" id="MCM4077115.1"/>
    </source>
</evidence>
<dbReference type="EMBL" id="JAMQOL010000007">
    <property type="protein sequence ID" value="MCM4077115.1"/>
    <property type="molecule type" value="Genomic_DNA"/>
</dbReference>
<evidence type="ECO:0000313" key="2">
    <source>
        <dbReference type="Proteomes" id="UP001523216"/>
    </source>
</evidence>